<keyword evidence="3" id="KW-1185">Reference proteome</keyword>
<feature type="compositionally biased region" description="Basic and acidic residues" evidence="1">
    <location>
        <begin position="117"/>
        <end position="129"/>
    </location>
</feature>
<sequence length="298" mass="34459">MSKKSTNVFTNLDSTSDIVSHNLIVTPILVEEKPKINKFRCTSSEHNIKISNKGIKKIVSKVRSWSSREKHAVHEDVEIETDLSQSFKSLDIWSDSTEEISDSNLMRARDSLENLLKDEQNMPRDEFRSHSCASASETRNKNCPESPKSSPVLTDVSKPNTSGIKGPFWDPFDKQGRKNRKEYKRKKKTTTNLDQPKNEDNSMPLEGNSCLKKRTEEEKNNTENIDDMDIIEGEFPYKYKYFPKNSKSVVFTNEVFVVYFNGDDVICESKEPLKKDVEQQMRNKEMRHGHLLKTQEKI</sequence>
<protein>
    <submittedName>
        <fullName evidence="2">Uncharacterized protein</fullName>
    </submittedName>
</protein>
<accession>A0AAV8X895</accession>
<dbReference type="EMBL" id="JANEYF010003635">
    <property type="protein sequence ID" value="KAJ8935043.1"/>
    <property type="molecule type" value="Genomic_DNA"/>
</dbReference>
<reference evidence="2" key="1">
    <citation type="journal article" date="2023" name="Insect Mol. Biol.">
        <title>Genome sequencing provides insights into the evolution of gene families encoding plant cell wall-degrading enzymes in longhorned beetles.</title>
        <authorList>
            <person name="Shin N.R."/>
            <person name="Okamura Y."/>
            <person name="Kirsch R."/>
            <person name="Pauchet Y."/>
        </authorList>
    </citation>
    <scope>NUCLEOTIDE SEQUENCE</scope>
    <source>
        <strain evidence="2">RBIC_L_NR</strain>
    </source>
</reference>
<evidence type="ECO:0000256" key="1">
    <source>
        <dbReference type="SAM" id="MobiDB-lite"/>
    </source>
</evidence>
<organism evidence="2 3">
    <name type="scientific">Rhamnusium bicolor</name>
    <dbReference type="NCBI Taxonomy" id="1586634"/>
    <lineage>
        <taxon>Eukaryota</taxon>
        <taxon>Metazoa</taxon>
        <taxon>Ecdysozoa</taxon>
        <taxon>Arthropoda</taxon>
        <taxon>Hexapoda</taxon>
        <taxon>Insecta</taxon>
        <taxon>Pterygota</taxon>
        <taxon>Neoptera</taxon>
        <taxon>Endopterygota</taxon>
        <taxon>Coleoptera</taxon>
        <taxon>Polyphaga</taxon>
        <taxon>Cucujiformia</taxon>
        <taxon>Chrysomeloidea</taxon>
        <taxon>Cerambycidae</taxon>
        <taxon>Lepturinae</taxon>
        <taxon>Rhagiini</taxon>
        <taxon>Rhamnusium</taxon>
    </lineage>
</organism>
<feature type="compositionally biased region" description="Polar residues" evidence="1">
    <location>
        <begin position="131"/>
        <end position="163"/>
    </location>
</feature>
<evidence type="ECO:0000313" key="2">
    <source>
        <dbReference type="EMBL" id="KAJ8935043.1"/>
    </source>
</evidence>
<comment type="caution">
    <text evidence="2">The sequence shown here is derived from an EMBL/GenBank/DDBJ whole genome shotgun (WGS) entry which is preliminary data.</text>
</comment>
<evidence type="ECO:0000313" key="3">
    <source>
        <dbReference type="Proteomes" id="UP001162156"/>
    </source>
</evidence>
<proteinExistence type="predicted"/>
<dbReference type="Proteomes" id="UP001162156">
    <property type="component" value="Unassembled WGS sequence"/>
</dbReference>
<feature type="region of interest" description="Disordered" evidence="1">
    <location>
        <begin position="117"/>
        <end position="207"/>
    </location>
</feature>
<feature type="compositionally biased region" description="Basic residues" evidence="1">
    <location>
        <begin position="177"/>
        <end position="189"/>
    </location>
</feature>
<gene>
    <name evidence="2" type="ORF">NQ314_013039</name>
</gene>
<name>A0AAV8X895_9CUCU</name>
<dbReference type="AlphaFoldDB" id="A0AAV8X895"/>